<name>A0A2P5ANU7_PARAD</name>
<dbReference type="InterPro" id="IPR053772">
    <property type="entry name" value="At1g61320/At1g61330-like"/>
</dbReference>
<dbReference type="SUPFAM" id="SSF81383">
    <property type="entry name" value="F-box domain"/>
    <property type="match status" value="1"/>
</dbReference>
<accession>A0A2P5ANU7</accession>
<dbReference type="PANTHER" id="PTHR34145">
    <property type="entry name" value="OS02G0105600 PROTEIN"/>
    <property type="match status" value="1"/>
</dbReference>
<protein>
    <submittedName>
        <fullName evidence="3">F-box domain containing protein</fullName>
    </submittedName>
</protein>
<sequence>MAPTPTHFLPDPVIHNILAFLPPKHAIRASASSKQWRSAWISSPVVSFDESSVPFKGPEFFDYADRSLELWLNRCHDDRFTMERLSLCADLVDEQSFSRFVQLVAVATTKRNFKVIELRSCSEDFWVLFNCASLWSLLFESKSLELLRLKSFGILMASSLVTTCSLKKLIVSCSCIDDNSLKNLLSCFPLLENLVLEYCFGFSELRVSCPKLRTMKVSYYDYSAPNVVIEAKNLRSFVYIRSLNTPGGISFLNCKLLTSLQIERVDFGPPDAIDEYISQIPLLENLAILDSGLTGTGSFQISHSNLKSLKIQYCWGLSKAEINTPNLCLFKYGGTIFQLSTFRYCSSGLLKAEVGLAMGSLEWTQWFWFIKLRNFLESFSKCKALTVHCYLQGFPEELKDHCLLPDPLYEVKHLNITNRKLPTADYTRLVGAMIELFPCVETLFLKTGFAKIFIEFGEDRSFSLNWQETINISDSDEQNRIFQSISEAIDDIVKWLSWTGKDIPNRTEDLHPHTLI</sequence>
<dbReference type="STRING" id="3476.A0A2P5ANU7"/>
<dbReference type="EMBL" id="JXTB01000503">
    <property type="protein sequence ID" value="PON38212.1"/>
    <property type="molecule type" value="Genomic_DNA"/>
</dbReference>
<keyword evidence="4" id="KW-1185">Reference proteome</keyword>
<dbReference type="InterPro" id="IPR055357">
    <property type="entry name" value="LRR_At1g61320_AtMIF1"/>
</dbReference>
<dbReference type="SUPFAM" id="SSF52047">
    <property type="entry name" value="RNI-like"/>
    <property type="match status" value="1"/>
</dbReference>
<dbReference type="Gene3D" id="1.20.1280.50">
    <property type="match status" value="1"/>
</dbReference>
<dbReference type="OrthoDB" id="1181031at2759"/>
<dbReference type="AlphaFoldDB" id="A0A2P5ANU7"/>
<comment type="caution">
    <text evidence="3">The sequence shown here is derived from an EMBL/GenBank/DDBJ whole genome shotgun (WGS) entry which is preliminary data.</text>
</comment>
<feature type="domain" description="F-box" evidence="1">
    <location>
        <begin position="9"/>
        <end position="44"/>
    </location>
</feature>
<dbReference type="Pfam" id="PF00646">
    <property type="entry name" value="F-box"/>
    <property type="match status" value="1"/>
</dbReference>
<dbReference type="InterPro" id="IPR032675">
    <property type="entry name" value="LRR_dom_sf"/>
</dbReference>
<dbReference type="Proteomes" id="UP000237105">
    <property type="component" value="Unassembled WGS sequence"/>
</dbReference>
<organism evidence="3 4">
    <name type="scientific">Parasponia andersonii</name>
    <name type="common">Sponia andersonii</name>
    <dbReference type="NCBI Taxonomy" id="3476"/>
    <lineage>
        <taxon>Eukaryota</taxon>
        <taxon>Viridiplantae</taxon>
        <taxon>Streptophyta</taxon>
        <taxon>Embryophyta</taxon>
        <taxon>Tracheophyta</taxon>
        <taxon>Spermatophyta</taxon>
        <taxon>Magnoliopsida</taxon>
        <taxon>eudicotyledons</taxon>
        <taxon>Gunneridae</taxon>
        <taxon>Pentapetalae</taxon>
        <taxon>rosids</taxon>
        <taxon>fabids</taxon>
        <taxon>Rosales</taxon>
        <taxon>Cannabaceae</taxon>
        <taxon>Parasponia</taxon>
    </lineage>
</organism>
<dbReference type="Pfam" id="PF23622">
    <property type="entry name" value="LRR_At1g61320_AtMIF1"/>
    <property type="match status" value="1"/>
</dbReference>
<dbReference type="InterPro" id="IPR036047">
    <property type="entry name" value="F-box-like_dom_sf"/>
</dbReference>
<dbReference type="Gene3D" id="3.80.10.10">
    <property type="entry name" value="Ribonuclease Inhibitor"/>
    <property type="match status" value="1"/>
</dbReference>
<feature type="domain" description="At1g61320/AtMIF1 LRR" evidence="2">
    <location>
        <begin position="114"/>
        <end position="289"/>
    </location>
</feature>
<evidence type="ECO:0000259" key="1">
    <source>
        <dbReference type="Pfam" id="PF00646"/>
    </source>
</evidence>
<reference evidence="4" key="1">
    <citation type="submission" date="2016-06" db="EMBL/GenBank/DDBJ databases">
        <title>Parallel loss of symbiosis genes in relatives of nitrogen-fixing non-legume Parasponia.</title>
        <authorList>
            <person name="Van Velzen R."/>
            <person name="Holmer R."/>
            <person name="Bu F."/>
            <person name="Rutten L."/>
            <person name="Van Zeijl A."/>
            <person name="Liu W."/>
            <person name="Santuari L."/>
            <person name="Cao Q."/>
            <person name="Sharma T."/>
            <person name="Shen D."/>
            <person name="Roswanjaya Y."/>
            <person name="Wardhani T."/>
            <person name="Kalhor M.S."/>
            <person name="Jansen J."/>
            <person name="Van den Hoogen J."/>
            <person name="Gungor B."/>
            <person name="Hartog M."/>
            <person name="Hontelez J."/>
            <person name="Verver J."/>
            <person name="Yang W.-C."/>
            <person name="Schijlen E."/>
            <person name="Repin R."/>
            <person name="Schilthuizen M."/>
            <person name="Schranz E."/>
            <person name="Heidstra R."/>
            <person name="Miyata K."/>
            <person name="Fedorova E."/>
            <person name="Kohlen W."/>
            <person name="Bisseling T."/>
            <person name="Smit S."/>
            <person name="Geurts R."/>
        </authorList>
    </citation>
    <scope>NUCLEOTIDE SEQUENCE [LARGE SCALE GENOMIC DNA]</scope>
    <source>
        <strain evidence="4">cv. WU1-14</strain>
    </source>
</reference>
<dbReference type="PANTHER" id="PTHR34145:SF28">
    <property type="entry name" value="F-BOX DOMAIN-CONTAINING PROTEIN"/>
    <property type="match status" value="1"/>
</dbReference>
<evidence type="ECO:0000313" key="3">
    <source>
        <dbReference type="EMBL" id="PON38212.1"/>
    </source>
</evidence>
<gene>
    <name evidence="3" type="ORF">PanWU01x14_314310</name>
</gene>
<dbReference type="InterPro" id="IPR001810">
    <property type="entry name" value="F-box_dom"/>
</dbReference>
<evidence type="ECO:0000259" key="2">
    <source>
        <dbReference type="Pfam" id="PF23622"/>
    </source>
</evidence>
<evidence type="ECO:0000313" key="4">
    <source>
        <dbReference type="Proteomes" id="UP000237105"/>
    </source>
</evidence>
<proteinExistence type="predicted"/>